<reference evidence="8" key="1">
    <citation type="submission" date="2006-10" db="EMBL/GenBank/DDBJ databases">
        <authorList>
            <person name="Amadeo P."/>
            <person name="Zhao Q."/>
            <person name="Wortman J."/>
            <person name="Fraser-Liggett C."/>
            <person name="Carlton J."/>
        </authorList>
    </citation>
    <scope>NUCLEOTIDE SEQUENCE</scope>
    <source>
        <strain evidence="8">G3</strain>
    </source>
</reference>
<accession>A2E2N9</accession>
<dbReference type="PANTHER" id="PTHR10926:SF0">
    <property type="entry name" value="CDC50, ISOFORM A"/>
    <property type="match status" value="1"/>
</dbReference>
<dbReference type="STRING" id="5722.A2E2N9"/>
<keyword evidence="3 7" id="KW-0812">Transmembrane</keyword>
<comment type="similarity">
    <text evidence="2 6">Belongs to the CDC50/LEM3 family.</text>
</comment>
<evidence type="ECO:0000256" key="1">
    <source>
        <dbReference type="ARBA" id="ARBA00004141"/>
    </source>
</evidence>
<dbReference type="RefSeq" id="XP_001325290.1">
    <property type="nucleotide sequence ID" value="XM_001325255.1"/>
</dbReference>
<keyword evidence="4 7" id="KW-1133">Transmembrane helix</keyword>
<evidence type="ECO:0000313" key="9">
    <source>
        <dbReference type="Proteomes" id="UP000001542"/>
    </source>
</evidence>
<gene>
    <name evidence="8" type="ORF">TVAG_212490</name>
</gene>
<dbReference type="VEuPathDB" id="TrichDB:TVAG_212490"/>
<comment type="subcellular location">
    <subcellularLocation>
        <location evidence="1">Membrane</location>
        <topology evidence="1">Multi-pass membrane protein</topology>
    </subcellularLocation>
</comment>
<dbReference type="Proteomes" id="UP000001542">
    <property type="component" value="Unassembled WGS sequence"/>
</dbReference>
<evidence type="ECO:0000313" key="8">
    <source>
        <dbReference type="EMBL" id="EAY13067.1"/>
    </source>
</evidence>
<evidence type="ECO:0000256" key="3">
    <source>
        <dbReference type="ARBA" id="ARBA00022692"/>
    </source>
</evidence>
<name>A2E2N9_TRIV3</name>
<dbReference type="PIRSF" id="PIRSF015840">
    <property type="entry name" value="DUF284_TM_euk"/>
    <property type="match status" value="1"/>
</dbReference>
<dbReference type="KEGG" id="tva:4771040"/>
<dbReference type="GO" id="GO:0005886">
    <property type="term" value="C:plasma membrane"/>
    <property type="evidence" value="ECO:0000318"/>
    <property type="project" value="GO_Central"/>
</dbReference>
<dbReference type="OMA" id="WWTDTNV"/>
<evidence type="ECO:0000256" key="5">
    <source>
        <dbReference type="ARBA" id="ARBA00023136"/>
    </source>
</evidence>
<dbReference type="VEuPathDB" id="TrichDB:TVAGG3_0166270"/>
<evidence type="ECO:0008006" key="10">
    <source>
        <dbReference type="Google" id="ProtNLM"/>
    </source>
</evidence>
<feature type="transmembrane region" description="Helical" evidence="7">
    <location>
        <begin position="281"/>
        <end position="307"/>
    </location>
</feature>
<dbReference type="SMR" id="A2E2N9"/>
<sequence>MESPKKGPNGEEGPPVTTNTVFSQQRIVAWRPLFTPFCTTFILFLLGGILIIIGVLLYVYLAHLPFYDIRYDNICGNDNECGITFTINEEIKGNIYMHYKLTNFHQNHRRYIFSKSDNQLRGEYVKYESMTECGDFRSVNESKEPADLLLPSGAVALSLFNDTFAWKNTSIANFSEAGISWRSDRDKLFKRLSSNYTEGIKWLIEDNETFPNDQRNEHFIVWMRAAALPVFYKVYSRCINCYLPAGEYSIAIQNNYPVSLFNGEKHIVISKVTNFGGKNSFIGLTYIIVGAVILLFGFIVLISQIFFPRELGDTSILKKL</sequence>
<dbReference type="InParanoid" id="A2E2N9"/>
<evidence type="ECO:0000256" key="4">
    <source>
        <dbReference type="ARBA" id="ARBA00022989"/>
    </source>
</evidence>
<reference evidence="8" key="2">
    <citation type="journal article" date="2007" name="Science">
        <title>Draft genome sequence of the sexually transmitted pathogen Trichomonas vaginalis.</title>
        <authorList>
            <person name="Carlton J.M."/>
            <person name="Hirt R.P."/>
            <person name="Silva J.C."/>
            <person name="Delcher A.L."/>
            <person name="Schatz M."/>
            <person name="Zhao Q."/>
            <person name="Wortman J.R."/>
            <person name="Bidwell S.L."/>
            <person name="Alsmark U.C.M."/>
            <person name="Besteiro S."/>
            <person name="Sicheritz-Ponten T."/>
            <person name="Noel C.J."/>
            <person name="Dacks J.B."/>
            <person name="Foster P.G."/>
            <person name="Simillion C."/>
            <person name="Van de Peer Y."/>
            <person name="Miranda-Saavedra D."/>
            <person name="Barton G.J."/>
            <person name="Westrop G.D."/>
            <person name="Mueller S."/>
            <person name="Dessi D."/>
            <person name="Fiori P.L."/>
            <person name="Ren Q."/>
            <person name="Paulsen I."/>
            <person name="Zhang H."/>
            <person name="Bastida-Corcuera F.D."/>
            <person name="Simoes-Barbosa A."/>
            <person name="Brown M.T."/>
            <person name="Hayes R.D."/>
            <person name="Mukherjee M."/>
            <person name="Okumura C.Y."/>
            <person name="Schneider R."/>
            <person name="Smith A.J."/>
            <person name="Vanacova S."/>
            <person name="Villalvazo M."/>
            <person name="Haas B.J."/>
            <person name="Pertea M."/>
            <person name="Feldblyum T.V."/>
            <person name="Utterback T.R."/>
            <person name="Shu C.L."/>
            <person name="Osoegawa K."/>
            <person name="de Jong P.J."/>
            <person name="Hrdy I."/>
            <person name="Horvathova L."/>
            <person name="Zubacova Z."/>
            <person name="Dolezal P."/>
            <person name="Malik S.B."/>
            <person name="Logsdon J.M. Jr."/>
            <person name="Henze K."/>
            <person name="Gupta A."/>
            <person name="Wang C.C."/>
            <person name="Dunne R.L."/>
            <person name="Upcroft J.A."/>
            <person name="Upcroft P."/>
            <person name="White O."/>
            <person name="Salzberg S.L."/>
            <person name="Tang P."/>
            <person name="Chiu C.-H."/>
            <person name="Lee Y.-S."/>
            <person name="Embley T.M."/>
            <person name="Coombs G.H."/>
            <person name="Mottram J.C."/>
            <person name="Tachezy J."/>
            <person name="Fraser-Liggett C.M."/>
            <person name="Johnson P.J."/>
        </authorList>
    </citation>
    <scope>NUCLEOTIDE SEQUENCE [LARGE SCALE GENOMIC DNA]</scope>
    <source>
        <strain evidence="8">G3</strain>
    </source>
</reference>
<dbReference type="PANTHER" id="PTHR10926">
    <property type="entry name" value="CELL CYCLE CONTROL PROTEIN 50"/>
    <property type="match status" value="1"/>
</dbReference>
<dbReference type="AlphaFoldDB" id="A2E2N9"/>
<organism evidence="8 9">
    <name type="scientific">Trichomonas vaginalis (strain ATCC PRA-98 / G3)</name>
    <dbReference type="NCBI Taxonomy" id="412133"/>
    <lineage>
        <taxon>Eukaryota</taxon>
        <taxon>Metamonada</taxon>
        <taxon>Parabasalia</taxon>
        <taxon>Trichomonadida</taxon>
        <taxon>Trichomonadidae</taxon>
        <taxon>Trichomonas</taxon>
    </lineage>
</organism>
<dbReference type="eggNOG" id="KOG2952">
    <property type="taxonomic scope" value="Eukaryota"/>
</dbReference>
<keyword evidence="5 6" id="KW-0472">Membrane</keyword>
<protein>
    <recommendedName>
        <fullName evidence="10">Cell cycle control protein 50A</fullName>
    </recommendedName>
</protein>
<keyword evidence="9" id="KW-1185">Reference proteome</keyword>
<dbReference type="InterPro" id="IPR005045">
    <property type="entry name" value="CDC50/LEM3_fam"/>
</dbReference>
<dbReference type="Pfam" id="PF03381">
    <property type="entry name" value="CDC50"/>
    <property type="match status" value="1"/>
</dbReference>
<evidence type="ECO:0000256" key="6">
    <source>
        <dbReference type="PIRNR" id="PIRNR015840"/>
    </source>
</evidence>
<dbReference type="GO" id="GO:0005794">
    <property type="term" value="C:Golgi apparatus"/>
    <property type="evidence" value="ECO:0000318"/>
    <property type="project" value="GO_Central"/>
</dbReference>
<dbReference type="FunCoup" id="A2E2N9">
    <property type="interactions" value="391"/>
</dbReference>
<feature type="transmembrane region" description="Helical" evidence="7">
    <location>
        <begin position="41"/>
        <end position="61"/>
    </location>
</feature>
<dbReference type="GO" id="GO:0005783">
    <property type="term" value="C:endoplasmic reticulum"/>
    <property type="evidence" value="ECO:0000318"/>
    <property type="project" value="GO_Central"/>
</dbReference>
<dbReference type="EMBL" id="DS113291">
    <property type="protein sequence ID" value="EAY13067.1"/>
    <property type="molecule type" value="Genomic_DNA"/>
</dbReference>
<evidence type="ECO:0000256" key="7">
    <source>
        <dbReference type="SAM" id="Phobius"/>
    </source>
</evidence>
<dbReference type="OrthoDB" id="340608at2759"/>
<proteinExistence type="inferred from homology"/>
<evidence type="ECO:0000256" key="2">
    <source>
        <dbReference type="ARBA" id="ARBA00009457"/>
    </source>
</evidence>